<evidence type="ECO:0000313" key="2">
    <source>
        <dbReference type="EMBL" id="SDI35569.1"/>
    </source>
</evidence>
<evidence type="ECO:0000256" key="1">
    <source>
        <dbReference type="SAM" id="MobiDB-lite"/>
    </source>
</evidence>
<proteinExistence type="predicted"/>
<gene>
    <name evidence="2" type="ORF">SAMN05192534_13810</name>
</gene>
<keyword evidence="3" id="KW-1185">Reference proteome</keyword>
<name>A0A1G8JWK2_9BACI</name>
<dbReference type="STRING" id="568899.SAMN05192534_13810"/>
<dbReference type="Proteomes" id="UP000199163">
    <property type="component" value="Unassembled WGS sequence"/>
</dbReference>
<sequence>MKDWNEQASQNNNLKPDIHFEKEALTNKKIQRDIHKPYDTDHDETVLKPKDNH</sequence>
<protein>
    <submittedName>
        <fullName evidence="2">Uncharacterized protein</fullName>
    </submittedName>
</protein>
<organism evidence="2 3">
    <name type="scientific">Alteribacillus persepolensis</name>
    <dbReference type="NCBI Taxonomy" id="568899"/>
    <lineage>
        <taxon>Bacteria</taxon>
        <taxon>Bacillati</taxon>
        <taxon>Bacillota</taxon>
        <taxon>Bacilli</taxon>
        <taxon>Bacillales</taxon>
        <taxon>Bacillaceae</taxon>
        <taxon>Alteribacillus</taxon>
    </lineage>
</organism>
<dbReference type="EMBL" id="FNDK01000038">
    <property type="protein sequence ID" value="SDI35569.1"/>
    <property type="molecule type" value="Genomic_DNA"/>
</dbReference>
<accession>A0A1G8JWK2</accession>
<feature type="region of interest" description="Disordered" evidence="1">
    <location>
        <begin position="24"/>
        <end position="53"/>
    </location>
</feature>
<dbReference type="RefSeq" id="WP_175487581.1">
    <property type="nucleotide sequence ID" value="NZ_FNDK01000038.1"/>
</dbReference>
<evidence type="ECO:0000313" key="3">
    <source>
        <dbReference type="Proteomes" id="UP000199163"/>
    </source>
</evidence>
<dbReference type="AlphaFoldDB" id="A0A1G8JWK2"/>
<reference evidence="2 3" key="1">
    <citation type="submission" date="2016-10" db="EMBL/GenBank/DDBJ databases">
        <authorList>
            <person name="de Groot N.N."/>
        </authorList>
    </citation>
    <scope>NUCLEOTIDE SEQUENCE [LARGE SCALE GENOMIC DNA]</scope>
    <source>
        <strain evidence="2 3">DSM 21632</strain>
    </source>
</reference>